<gene>
    <name evidence="2" type="ORF">OG350_37440</name>
</gene>
<name>A0ABZ1L096_STRAH</name>
<keyword evidence="3" id="KW-1185">Reference proteome</keyword>
<feature type="region of interest" description="Disordered" evidence="1">
    <location>
        <begin position="1"/>
        <end position="70"/>
    </location>
</feature>
<protein>
    <submittedName>
        <fullName evidence="2">Uncharacterized protein</fullName>
    </submittedName>
</protein>
<dbReference type="Proteomes" id="UP001622557">
    <property type="component" value="Chromosome"/>
</dbReference>
<evidence type="ECO:0000313" key="3">
    <source>
        <dbReference type="Proteomes" id="UP001622557"/>
    </source>
</evidence>
<sequence>MHAQERQDAQAAARRTTSTPRAGTRPVPALVPHPLPHGAGNAAVTEALRRRPGASVQRMPADTADTVGPTGQTSLLDGLEARLRQCAHDGNATVMKRHTTILRLDQDLAGLEGDGRLSDQDQRRVTALRQGVDQQKAAVEERARRLEGYLASADGSYTMMVESGQLWTDRFWPYALEKLRTRLSLAWRGDRQGRTYFDKLSSMNMAGMRQDTKQAGDDWAPRMRAGLEDQLRRSVVRHYTTERLTRLMVSGGMKSKADLESSEYEYRHNTTAFDEHGLGNLGFVFFYIEDPSAPFRGSRFSEAEEDNSPPARITLDIEASGLLSKGWVMLSDFAQREFPTVMADENNPDRTDSFLPTREEERRHPGYQLLVRRFEQGVGDLTDQDVEEMMALGAQDGRRSSALSVVRPLVRGDAQSRMTYGAQGQDSYPEPLVRNVLTGKDIIPGLAERAVLEVSRIERVNPDLADRLKGMSPRELMKFLLKDLLRPQAMIPGPLKVTERDVEVLPG</sequence>
<evidence type="ECO:0000313" key="2">
    <source>
        <dbReference type="EMBL" id="WTQ85617.1"/>
    </source>
</evidence>
<dbReference type="EMBL" id="CP108164">
    <property type="protein sequence ID" value="WTQ85617.1"/>
    <property type="molecule type" value="Genomic_DNA"/>
</dbReference>
<accession>A0ABZ1L096</accession>
<organism evidence="2 3">
    <name type="scientific">Streptomyces achromogenes</name>
    <dbReference type="NCBI Taxonomy" id="67255"/>
    <lineage>
        <taxon>Bacteria</taxon>
        <taxon>Bacillati</taxon>
        <taxon>Actinomycetota</taxon>
        <taxon>Actinomycetes</taxon>
        <taxon>Kitasatosporales</taxon>
        <taxon>Streptomycetaceae</taxon>
        <taxon>Streptomyces</taxon>
    </lineage>
</organism>
<feature type="compositionally biased region" description="Low complexity" evidence="1">
    <location>
        <begin position="9"/>
        <end position="28"/>
    </location>
</feature>
<dbReference type="GeneID" id="97286253"/>
<evidence type="ECO:0000256" key="1">
    <source>
        <dbReference type="SAM" id="MobiDB-lite"/>
    </source>
</evidence>
<proteinExistence type="predicted"/>
<dbReference type="RefSeq" id="WP_405454384.1">
    <property type="nucleotide sequence ID" value="NZ_CP108164.1"/>
</dbReference>
<reference evidence="2 3" key="1">
    <citation type="submission" date="2022-10" db="EMBL/GenBank/DDBJ databases">
        <title>The complete genomes of actinobacterial strains from the NBC collection.</title>
        <authorList>
            <person name="Joergensen T.S."/>
            <person name="Alvarez Arevalo M."/>
            <person name="Sterndorff E.B."/>
            <person name="Faurdal D."/>
            <person name="Vuksanovic O."/>
            <person name="Mourched A.-S."/>
            <person name="Charusanti P."/>
            <person name="Shaw S."/>
            <person name="Blin K."/>
            <person name="Weber T."/>
        </authorList>
    </citation>
    <scope>NUCLEOTIDE SEQUENCE [LARGE SCALE GENOMIC DNA]</scope>
    <source>
        <strain evidence="2 3">NBC_00156</strain>
    </source>
</reference>